<dbReference type="InterPro" id="IPR054580">
    <property type="entry name" value="SlmA-like_C"/>
</dbReference>
<dbReference type="Gene3D" id="1.10.357.10">
    <property type="entry name" value="Tetracycline Repressor, domain 2"/>
    <property type="match status" value="1"/>
</dbReference>
<dbReference type="AlphaFoldDB" id="A0A520MZY5"/>
<comment type="caution">
    <text evidence="4">The sequence shown here is derived from an EMBL/GenBank/DDBJ whole genome shotgun (WGS) entry which is preliminary data.</text>
</comment>
<dbReference type="Pfam" id="PF22276">
    <property type="entry name" value="SlmA-like_C"/>
    <property type="match status" value="1"/>
</dbReference>
<name>A0A520MZY5_9GAMM</name>
<feature type="domain" description="HTH tetR-type" evidence="3">
    <location>
        <begin position="3"/>
        <end position="63"/>
    </location>
</feature>
<dbReference type="EMBL" id="SHBF01000021">
    <property type="protein sequence ID" value="RZO26769.1"/>
    <property type="molecule type" value="Genomic_DNA"/>
</dbReference>
<dbReference type="InterPro" id="IPR036271">
    <property type="entry name" value="Tet_transcr_reg_TetR-rel_C_sf"/>
</dbReference>
<dbReference type="GO" id="GO:0003677">
    <property type="term" value="F:DNA binding"/>
    <property type="evidence" value="ECO:0007669"/>
    <property type="project" value="UniProtKB-UniRule"/>
</dbReference>
<dbReference type="InterPro" id="IPR001647">
    <property type="entry name" value="HTH_TetR"/>
</dbReference>
<evidence type="ECO:0000259" key="3">
    <source>
        <dbReference type="PROSITE" id="PS50977"/>
    </source>
</evidence>
<proteinExistence type="predicted"/>
<evidence type="ECO:0000256" key="1">
    <source>
        <dbReference type="ARBA" id="ARBA00023125"/>
    </source>
</evidence>
<dbReference type="Pfam" id="PF00440">
    <property type="entry name" value="TetR_N"/>
    <property type="match status" value="1"/>
</dbReference>
<dbReference type="Proteomes" id="UP000318710">
    <property type="component" value="Unassembled WGS sequence"/>
</dbReference>
<dbReference type="SUPFAM" id="SSF48498">
    <property type="entry name" value="Tetracyclin repressor-like, C-terminal domain"/>
    <property type="match status" value="1"/>
</dbReference>
<gene>
    <name evidence="4" type="primary">slmA</name>
    <name evidence="4" type="ORF">EVA93_03630</name>
</gene>
<accession>A0A520MZY5</accession>
<organism evidence="4 5">
    <name type="scientific">SAR86 cluster bacterium</name>
    <dbReference type="NCBI Taxonomy" id="2030880"/>
    <lineage>
        <taxon>Bacteria</taxon>
        <taxon>Pseudomonadati</taxon>
        <taxon>Pseudomonadota</taxon>
        <taxon>Gammaproteobacteria</taxon>
        <taxon>SAR86 cluster</taxon>
    </lineage>
</organism>
<sequence length="189" mass="21811">MKKDRKNIILESLAAMLEEKNMSKITTASLAEKSNITEAALYRHFPSKRSIYAELFSFCDDTIFAKCNELKKEKISAQEKVKKIFIFFVLFIEKNKGFARLLSREALSSAEQNVSDNVNQFYERFELVLRQMLKEDEKNLTTQAGISAQLIITVLEGNIGRYIRSKFKDSPSTYIENIWALLSLSIFKN</sequence>
<dbReference type="PANTHER" id="PTHR43479">
    <property type="entry name" value="ACREF/ENVCD OPERON REPRESSOR-RELATED"/>
    <property type="match status" value="1"/>
</dbReference>
<feature type="DNA-binding region" description="H-T-H motif" evidence="2">
    <location>
        <begin position="26"/>
        <end position="45"/>
    </location>
</feature>
<dbReference type="InterPro" id="IPR050624">
    <property type="entry name" value="HTH-type_Tx_Regulator"/>
</dbReference>
<dbReference type="PROSITE" id="PS50977">
    <property type="entry name" value="HTH_TETR_2"/>
    <property type="match status" value="1"/>
</dbReference>
<dbReference type="PRINTS" id="PR00455">
    <property type="entry name" value="HTHTETR"/>
</dbReference>
<evidence type="ECO:0000313" key="5">
    <source>
        <dbReference type="Proteomes" id="UP000318710"/>
    </source>
</evidence>
<dbReference type="NCBIfam" id="NF007015">
    <property type="entry name" value="PRK09480.1"/>
    <property type="match status" value="1"/>
</dbReference>
<reference evidence="4 5" key="1">
    <citation type="submission" date="2019-02" db="EMBL/GenBank/DDBJ databases">
        <title>Prokaryotic population dynamics and viral predation in marine succession experiment using metagenomics: the confinement effect.</title>
        <authorList>
            <person name="Haro-Moreno J.M."/>
            <person name="Rodriguez-Valera F."/>
            <person name="Lopez-Perez M."/>
        </authorList>
    </citation>
    <scope>NUCLEOTIDE SEQUENCE [LARGE SCALE GENOMIC DNA]</scope>
    <source>
        <strain evidence="4">MED-G160</strain>
    </source>
</reference>
<dbReference type="SUPFAM" id="SSF46689">
    <property type="entry name" value="Homeodomain-like"/>
    <property type="match status" value="1"/>
</dbReference>
<dbReference type="PANTHER" id="PTHR43479:SF11">
    <property type="entry name" value="ACREF_ENVCD OPERON REPRESSOR-RELATED"/>
    <property type="match status" value="1"/>
</dbReference>
<keyword evidence="1 2" id="KW-0238">DNA-binding</keyword>
<evidence type="ECO:0000313" key="4">
    <source>
        <dbReference type="EMBL" id="RZO26769.1"/>
    </source>
</evidence>
<dbReference type="InterPro" id="IPR009057">
    <property type="entry name" value="Homeodomain-like_sf"/>
</dbReference>
<evidence type="ECO:0000256" key="2">
    <source>
        <dbReference type="PROSITE-ProRule" id="PRU00335"/>
    </source>
</evidence>
<protein>
    <submittedName>
        <fullName evidence="4">Nucleoid occlusion factor SlmA</fullName>
    </submittedName>
</protein>